<protein>
    <submittedName>
        <fullName evidence="2">Uncharacterized protein</fullName>
    </submittedName>
</protein>
<feature type="region of interest" description="Disordered" evidence="1">
    <location>
        <begin position="217"/>
        <end position="236"/>
    </location>
</feature>
<reference evidence="2" key="1">
    <citation type="submission" date="2023-03" db="EMBL/GenBank/DDBJ databases">
        <title>Massive genome expansion in bonnet fungi (Mycena s.s.) driven by repeated elements and novel gene families across ecological guilds.</title>
        <authorList>
            <consortium name="Lawrence Berkeley National Laboratory"/>
            <person name="Harder C.B."/>
            <person name="Miyauchi S."/>
            <person name="Viragh M."/>
            <person name="Kuo A."/>
            <person name="Thoen E."/>
            <person name="Andreopoulos B."/>
            <person name="Lu D."/>
            <person name="Skrede I."/>
            <person name="Drula E."/>
            <person name="Henrissat B."/>
            <person name="Morin E."/>
            <person name="Kohler A."/>
            <person name="Barry K."/>
            <person name="LaButti K."/>
            <person name="Morin E."/>
            <person name="Salamov A."/>
            <person name="Lipzen A."/>
            <person name="Mereny Z."/>
            <person name="Hegedus B."/>
            <person name="Baldrian P."/>
            <person name="Stursova M."/>
            <person name="Weitz H."/>
            <person name="Taylor A."/>
            <person name="Grigoriev I.V."/>
            <person name="Nagy L.G."/>
            <person name="Martin F."/>
            <person name="Kauserud H."/>
        </authorList>
    </citation>
    <scope>NUCLEOTIDE SEQUENCE</scope>
    <source>
        <strain evidence="2">CBHHK200</strain>
    </source>
</reference>
<dbReference type="Proteomes" id="UP001218188">
    <property type="component" value="Unassembled WGS sequence"/>
</dbReference>
<name>A0AAD6S041_9AGAR</name>
<evidence type="ECO:0000256" key="1">
    <source>
        <dbReference type="SAM" id="MobiDB-lite"/>
    </source>
</evidence>
<feature type="compositionally biased region" description="Acidic residues" evidence="1">
    <location>
        <begin position="217"/>
        <end position="229"/>
    </location>
</feature>
<evidence type="ECO:0000313" key="2">
    <source>
        <dbReference type="EMBL" id="KAJ7018781.1"/>
    </source>
</evidence>
<comment type="caution">
    <text evidence="2">The sequence shown here is derived from an EMBL/GenBank/DDBJ whole genome shotgun (WGS) entry which is preliminary data.</text>
</comment>
<dbReference type="AlphaFoldDB" id="A0AAD6S041"/>
<gene>
    <name evidence="2" type="ORF">C8F04DRAFT_1198509</name>
</gene>
<proteinExistence type="predicted"/>
<dbReference type="EMBL" id="JARJCM010000322">
    <property type="protein sequence ID" value="KAJ7018781.1"/>
    <property type="molecule type" value="Genomic_DNA"/>
</dbReference>
<feature type="compositionally biased region" description="Polar residues" evidence="1">
    <location>
        <begin position="435"/>
        <end position="446"/>
    </location>
</feature>
<sequence length="784" mass="88003">MTWAKKAVTDILHAHGTRYFESKGDDRDNAVTSIVDALCAAQIDDLPDRLDAKVKLWYNNNSSLFRKETGTKEVHSKMKIKCWDAKLVAREVHEDCYEVVKTEIRDTGTEWHDIYRQTIARLWNELSAQEQKACQDISNSRNHGELKEEEKRKEVAAFIKKMQEVYGIRMLCLASFTDPDGKAQTSVPKFSLQFLKWKTMKGIANAFLEYSELFEDSDAGDDDSDDEDQASSAKKSKYPWAVVGKVPDDDLPENREEYPLLPGVPKETGQEWIGGGKMVIQAFVKAVYPMAERNITGVETGSSMPPWSAMATPDGARELVHSKYLPAGIALKDPSCMVKSEVEALYKLWISRQKEKKIPLHFKVAEAKRKIAEDQGVRIQSLKRKQPAYIEADDEEEQEKEKHRAEGGGKKNKKAKMQAQSTSGEQPVKKPNGKRGQSTGGATSLSPRKADATETTAKALRPAWSTWEIKDVQIGADFFDQNNQTGYLPNWQAVVAWMESNPHIPTDGAPLFHAQASDILLIIGITHYAGKQVAEAECDSPFYNFPFEMSDLEKVEGAIKSMLAQTKKLFKFGVSLHRSIDNNWKKVCLEVGLAETDVITFGEDWRVFVEAYAALDCALIRSGKASQLLASELFPEVLQDWSRQLDVDGNLPIGDDTDWEKAMGTIAEMIAAGITSAQKAKDLDRILEETWSQRGKGGLVCVVLGMKWWRVSLIGSNNEDQLVVWTARVRELTASLKTLTKAKSMYEFCFSCPLQCLIDQQNASRISLRWTLNPRWCNGIGFAI</sequence>
<feature type="region of interest" description="Disordered" evidence="1">
    <location>
        <begin position="388"/>
        <end position="456"/>
    </location>
</feature>
<evidence type="ECO:0000313" key="3">
    <source>
        <dbReference type="Proteomes" id="UP001218188"/>
    </source>
</evidence>
<feature type="compositionally biased region" description="Basic and acidic residues" evidence="1">
    <location>
        <begin position="399"/>
        <end position="409"/>
    </location>
</feature>
<organism evidence="2 3">
    <name type="scientific">Mycena alexandri</name>
    <dbReference type="NCBI Taxonomy" id="1745969"/>
    <lineage>
        <taxon>Eukaryota</taxon>
        <taxon>Fungi</taxon>
        <taxon>Dikarya</taxon>
        <taxon>Basidiomycota</taxon>
        <taxon>Agaricomycotina</taxon>
        <taxon>Agaricomycetes</taxon>
        <taxon>Agaricomycetidae</taxon>
        <taxon>Agaricales</taxon>
        <taxon>Marasmiineae</taxon>
        <taxon>Mycenaceae</taxon>
        <taxon>Mycena</taxon>
    </lineage>
</organism>
<accession>A0AAD6S041</accession>
<keyword evidence="3" id="KW-1185">Reference proteome</keyword>